<name>A0A6N3A707_VEIPA</name>
<evidence type="ECO:0000256" key="1">
    <source>
        <dbReference type="SAM" id="MobiDB-lite"/>
    </source>
</evidence>
<feature type="compositionally biased region" description="Acidic residues" evidence="1">
    <location>
        <begin position="163"/>
        <end position="174"/>
    </location>
</feature>
<dbReference type="Gene3D" id="1.10.3230.30">
    <property type="entry name" value="Phage gp6-like head-tail connector protein"/>
    <property type="match status" value="1"/>
</dbReference>
<gene>
    <name evidence="2" type="ORF">VPLFYP99_01379</name>
</gene>
<accession>A0A6N3A707</accession>
<dbReference type="AlphaFoldDB" id="A0A6N3A707"/>
<dbReference type="NCBIfam" id="TIGR01560">
    <property type="entry name" value="put_DNA_pack"/>
    <property type="match status" value="1"/>
</dbReference>
<dbReference type="InterPro" id="IPR021146">
    <property type="entry name" value="Phage_gp6-like_head-tail"/>
</dbReference>
<proteinExistence type="predicted"/>
<sequence length="184" mass="20390">MQKLLDDVKEYLRVDSNDENTVIENYIEAAKTYIENGTGKAFDEKNSQMLLVVKMLCGHWYDNRNVVGGGGELPFTITSLLLQIEHKKEGEQMKVRVLHPTIIDSQWLQIDDVVEVENEKAQPYVETGLIEVIDDVGITPPNAKTGGEENPPEGNPNPPNEDNNGDENPPDEDGDKGSKSGKGK</sequence>
<protein>
    <submittedName>
        <fullName evidence="2">Phage gp6-like head-tail connector protein</fullName>
    </submittedName>
</protein>
<reference evidence="2" key="1">
    <citation type="submission" date="2019-11" db="EMBL/GenBank/DDBJ databases">
        <authorList>
            <person name="Feng L."/>
        </authorList>
    </citation>
    <scope>NUCLEOTIDE SEQUENCE</scope>
    <source>
        <strain evidence="2">VparvulaLFYP99</strain>
    </source>
</reference>
<evidence type="ECO:0000313" key="2">
    <source>
        <dbReference type="EMBL" id="VYT86088.1"/>
    </source>
</evidence>
<feature type="region of interest" description="Disordered" evidence="1">
    <location>
        <begin position="135"/>
        <end position="184"/>
    </location>
</feature>
<dbReference type="RefSeq" id="WP_156697188.1">
    <property type="nucleotide sequence ID" value="NZ_CACRUG010000005.1"/>
</dbReference>
<dbReference type="EMBL" id="CACRUG010000005">
    <property type="protein sequence ID" value="VYT86088.1"/>
    <property type="molecule type" value="Genomic_DNA"/>
</dbReference>
<dbReference type="CDD" id="cd08054">
    <property type="entry name" value="gp6"/>
    <property type="match status" value="1"/>
</dbReference>
<dbReference type="Pfam" id="PF05135">
    <property type="entry name" value="Phage_connect_1"/>
    <property type="match status" value="1"/>
</dbReference>
<organism evidence="2">
    <name type="scientific">Veillonella parvula</name>
    <name type="common">Staphylococcus parvulus</name>
    <dbReference type="NCBI Taxonomy" id="29466"/>
    <lineage>
        <taxon>Bacteria</taxon>
        <taxon>Bacillati</taxon>
        <taxon>Bacillota</taxon>
        <taxon>Negativicutes</taxon>
        <taxon>Veillonellales</taxon>
        <taxon>Veillonellaceae</taxon>
        <taxon>Veillonella</taxon>
    </lineage>
</organism>
<dbReference type="InterPro" id="IPR006450">
    <property type="entry name" value="Phage_HK97_gp6-like"/>
</dbReference>